<accession>A0A1G6PDD3</accession>
<sequence>MSELFERDGVHGHLHRPDGEPVAALLLAHGAGGNCEAPLLRRAGDEFAARGLLVLRYDLPFRQRRPKGPPHPSGAEADRAGIAAAADAVCELAPGPLLLGGHSYGGRQSSMLAAERPQACDGLLLFSYPLHPPGKPEKARTAHLPDLCCPCVFVHGTRDSFGTPDELRAALELVTAPTTLVLVDGKGHDLAPDRSDAVPRAVAAAAEAFALPTTDPEDPR</sequence>
<dbReference type="Pfam" id="PF20408">
    <property type="entry name" value="Abhydrolase_11"/>
    <property type="match status" value="1"/>
</dbReference>
<evidence type="ECO:0000313" key="2">
    <source>
        <dbReference type="EMBL" id="SDC78260.1"/>
    </source>
</evidence>
<keyword evidence="3" id="KW-1185">Reference proteome</keyword>
<dbReference type="InterPro" id="IPR029058">
    <property type="entry name" value="AB_hydrolase_fold"/>
</dbReference>
<evidence type="ECO:0000313" key="3">
    <source>
        <dbReference type="Proteomes" id="UP000199417"/>
    </source>
</evidence>
<gene>
    <name evidence="2" type="ORF">SAMN05444580_101874</name>
</gene>
<dbReference type="Proteomes" id="UP000199417">
    <property type="component" value="Unassembled WGS sequence"/>
</dbReference>
<dbReference type="STRING" id="168276.SAMN05444580_101874"/>
<dbReference type="PANTHER" id="PTHR13136">
    <property type="entry name" value="TESTIS DEVELOPMENT PROTEIN PRTD"/>
    <property type="match status" value="1"/>
</dbReference>
<dbReference type="AlphaFoldDB" id="A0A1G6PDD3"/>
<reference evidence="2 3" key="1">
    <citation type="submission" date="2016-10" db="EMBL/GenBank/DDBJ databases">
        <authorList>
            <person name="de Groot N.N."/>
        </authorList>
    </citation>
    <scope>NUCLEOTIDE SEQUENCE [LARGE SCALE GENOMIC DNA]</scope>
    <source>
        <strain evidence="2 3">JCM 11308</strain>
    </source>
</reference>
<evidence type="ECO:0000259" key="1">
    <source>
        <dbReference type="Pfam" id="PF20408"/>
    </source>
</evidence>
<name>A0A1G6PDD3_9NOCA</name>
<dbReference type="PANTHER" id="PTHR13136:SF11">
    <property type="entry name" value="TESTIS-EXPRESSED PROTEIN 30"/>
    <property type="match status" value="1"/>
</dbReference>
<dbReference type="Gene3D" id="3.40.50.1820">
    <property type="entry name" value="alpha/beta hydrolase"/>
    <property type="match status" value="1"/>
</dbReference>
<dbReference type="InterPro" id="IPR026555">
    <property type="entry name" value="NSL3/Tex30"/>
</dbReference>
<dbReference type="RefSeq" id="WP_072842897.1">
    <property type="nucleotide sequence ID" value="NZ_FNAB01000001.1"/>
</dbReference>
<organism evidence="2 3">
    <name type="scientific">Rhodococcus tukisamuensis</name>
    <dbReference type="NCBI Taxonomy" id="168276"/>
    <lineage>
        <taxon>Bacteria</taxon>
        <taxon>Bacillati</taxon>
        <taxon>Actinomycetota</taxon>
        <taxon>Actinomycetes</taxon>
        <taxon>Mycobacteriales</taxon>
        <taxon>Nocardiaceae</taxon>
        <taxon>Rhodococcus</taxon>
    </lineage>
</organism>
<dbReference type="SUPFAM" id="SSF53474">
    <property type="entry name" value="alpha/beta-Hydrolases"/>
    <property type="match status" value="1"/>
</dbReference>
<dbReference type="EMBL" id="FNAB01000001">
    <property type="protein sequence ID" value="SDC78260.1"/>
    <property type="molecule type" value="Genomic_DNA"/>
</dbReference>
<proteinExistence type="predicted"/>
<dbReference type="InterPro" id="IPR046879">
    <property type="entry name" value="KANL3/Tex30_Abhydrolase"/>
</dbReference>
<protein>
    <recommendedName>
        <fullName evidence="1">KANL3/Tex30 alpha/beta hydrolase-like domain-containing protein</fullName>
    </recommendedName>
</protein>
<feature type="domain" description="KANL3/Tex30 alpha/beta hydrolase-like" evidence="1">
    <location>
        <begin position="23"/>
        <end position="197"/>
    </location>
</feature>